<dbReference type="InterPro" id="IPR017441">
    <property type="entry name" value="Protein_kinase_ATP_BS"/>
</dbReference>
<feature type="binding site" evidence="9">
    <location>
        <position position="37"/>
    </location>
    <ligand>
        <name>ATP</name>
        <dbReference type="ChEBI" id="CHEBI:30616"/>
    </ligand>
</feature>
<evidence type="ECO:0000256" key="5">
    <source>
        <dbReference type="ARBA" id="ARBA00022777"/>
    </source>
</evidence>
<dbReference type="InterPro" id="IPR000961">
    <property type="entry name" value="AGC-kinase_C"/>
</dbReference>
<comment type="catalytic activity">
    <reaction evidence="8">
        <text>L-seryl-[protein] + ATP = O-phospho-L-seryl-[protein] + ADP + H(+)</text>
        <dbReference type="Rhea" id="RHEA:17989"/>
        <dbReference type="Rhea" id="RHEA-COMP:9863"/>
        <dbReference type="Rhea" id="RHEA-COMP:11604"/>
        <dbReference type="ChEBI" id="CHEBI:15378"/>
        <dbReference type="ChEBI" id="CHEBI:29999"/>
        <dbReference type="ChEBI" id="CHEBI:30616"/>
        <dbReference type="ChEBI" id="CHEBI:83421"/>
        <dbReference type="ChEBI" id="CHEBI:456216"/>
        <dbReference type="EC" id="2.7.11.11"/>
    </reaction>
</comment>
<evidence type="ECO:0000259" key="10">
    <source>
        <dbReference type="PROSITE" id="PS50011"/>
    </source>
</evidence>
<evidence type="ECO:0000256" key="8">
    <source>
        <dbReference type="ARBA" id="ARBA00047454"/>
    </source>
</evidence>
<keyword evidence="13" id="KW-1185">Reference proteome</keyword>
<dbReference type="InterPro" id="IPR000719">
    <property type="entry name" value="Prot_kinase_dom"/>
</dbReference>
<dbReference type="Gene3D" id="3.30.200.20">
    <property type="entry name" value="Phosphorylase Kinase, domain 1"/>
    <property type="match status" value="1"/>
</dbReference>
<keyword evidence="3" id="KW-0808">Transferase</keyword>
<dbReference type="Proteomes" id="UP001516464">
    <property type="component" value="Unassembled WGS sequence"/>
</dbReference>
<evidence type="ECO:0000313" key="12">
    <source>
        <dbReference type="EMBL" id="KAF7682510.1"/>
    </source>
</evidence>
<dbReference type="Gene3D" id="1.10.510.10">
    <property type="entry name" value="Transferase(Phosphotransferase) domain 1"/>
    <property type="match status" value="1"/>
</dbReference>
<evidence type="ECO:0000313" key="13">
    <source>
        <dbReference type="Proteomes" id="UP001516464"/>
    </source>
</evidence>
<keyword evidence="2" id="KW-0723">Serine/threonine-protein kinase</keyword>
<keyword evidence="6 9" id="KW-0067">ATP-binding</keyword>
<evidence type="ECO:0000256" key="4">
    <source>
        <dbReference type="ARBA" id="ARBA00022741"/>
    </source>
</evidence>
<sequence length="316" mass="37387">MLFKIEDFEIIEVIGVGTFGKVELVKLKNTKKYFALKTMDISNILKGRQIHNIYREKIIMKHFWFCPFFSRLYDSFRTDTHFYLVMEYAAGGELHSWIQKNATRSLSVARFYAAEIVLALENLHKEKIVFRDLKPENILLSANGHIKIVDFGFAKHDSENENIMCGTPEYIAPEVLLREKHERMVDYWALGVLIYEMLTGSPPFYSEDAIQTYKYILNCKVHIPPRMDKSASDLILRLLEKNPKKRIYSIEEIKTHPFFKTINWEKMSRLEVKPPIEINLAHPEDTCYFQKYSISDINHSRIKKNIKKFKKFRFLK</sequence>
<comment type="catalytic activity">
    <reaction evidence="7">
        <text>L-threonyl-[protein] + ATP = O-phospho-L-threonyl-[protein] + ADP + H(+)</text>
        <dbReference type="Rhea" id="RHEA:46608"/>
        <dbReference type="Rhea" id="RHEA-COMP:11060"/>
        <dbReference type="Rhea" id="RHEA-COMP:11605"/>
        <dbReference type="ChEBI" id="CHEBI:15378"/>
        <dbReference type="ChEBI" id="CHEBI:30013"/>
        <dbReference type="ChEBI" id="CHEBI:30616"/>
        <dbReference type="ChEBI" id="CHEBI:61977"/>
        <dbReference type="ChEBI" id="CHEBI:456216"/>
        <dbReference type="EC" id="2.7.11.11"/>
    </reaction>
</comment>
<evidence type="ECO:0000256" key="9">
    <source>
        <dbReference type="PROSITE-ProRule" id="PRU10141"/>
    </source>
</evidence>
<dbReference type="InterPro" id="IPR011009">
    <property type="entry name" value="Kinase-like_dom_sf"/>
</dbReference>
<dbReference type="EMBL" id="SBIQ01000239">
    <property type="protein sequence ID" value="KAF7682510.1"/>
    <property type="molecule type" value="Genomic_DNA"/>
</dbReference>
<feature type="domain" description="AGC-kinase C-terminal" evidence="11">
    <location>
        <begin position="260"/>
        <end position="316"/>
    </location>
</feature>
<evidence type="ECO:0000256" key="2">
    <source>
        <dbReference type="ARBA" id="ARBA00022527"/>
    </source>
</evidence>
<keyword evidence="4 9" id="KW-0547">Nucleotide-binding</keyword>
<reference evidence="12 13" key="1">
    <citation type="submission" date="2019-01" db="EMBL/GenBank/DDBJ databases">
        <title>Genomes sequencing and comparative genomics of infectious freshwater microsporidia, Cucumispora dikerogammari and Thelohania contejeani.</title>
        <authorList>
            <person name="Cormier A."/>
            <person name="Giraud I."/>
            <person name="Wattier R."/>
            <person name="Teixeira M."/>
            <person name="Grandjean F."/>
            <person name="Rigaud T."/>
            <person name="Cordaux R."/>
        </authorList>
    </citation>
    <scope>NUCLEOTIDE SEQUENCE [LARGE SCALE GENOMIC DNA]</scope>
    <source>
        <strain evidence="12">T1</strain>
        <tissue evidence="12">Spores</tissue>
    </source>
</reference>
<dbReference type="PANTHER" id="PTHR24353">
    <property type="entry name" value="CYCLIC NUCLEOTIDE-DEPENDENT PROTEIN KINASE"/>
    <property type="match status" value="1"/>
</dbReference>
<comment type="caution">
    <text evidence="12">The sequence shown here is derived from an EMBL/GenBank/DDBJ whole genome shotgun (WGS) entry which is preliminary data.</text>
</comment>
<protein>
    <recommendedName>
        <fullName evidence="1">cAMP-dependent protein kinase</fullName>
        <ecNumber evidence="1">2.7.11.11</ecNumber>
    </recommendedName>
</protein>
<evidence type="ECO:0000259" key="11">
    <source>
        <dbReference type="PROSITE" id="PS51285"/>
    </source>
</evidence>
<dbReference type="Pfam" id="PF00069">
    <property type="entry name" value="Pkinase"/>
    <property type="match status" value="1"/>
</dbReference>
<dbReference type="EC" id="2.7.11.11" evidence="1"/>
<evidence type="ECO:0000256" key="6">
    <source>
        <dbReference type="ARBA" id="ARBA00022840"/>
    </source>
</evidence>
<dbReference type="PROSITE" id="PS00107">
    <property type="entry name" value="PROTEIN_KINASE_ATP"/>
    <property type="match status" value="1"/>
</dbReference>
<feature type="domain" description="Protein kinase" evidence="10">
    <location>
        <begin position="8"/>
        <end position="259"/>
    </location>
</feature>
<dbReference type="SUPFAM" id="SSF56112">
    <property type="entry name" value="Protein kinase-like (PK-like)"/>
    <property type="match status" value="1"/>
</dbReference>
<dbReference type="GO" id="GO:0016301">
    <property type="term" value="F:kinase activity"/>
    <property type="evidence" value="ECO:0007669"/>
    <property type="project" value="UniProtKB-KW"/>
</dbReference>
<dbReference type="PANTHER" id="PTHR24353:SF37">
    <property type="entry name" value="CAMP-DEPENDENT PROTEIN KINASE CATALYTIC SUBUNIT PRKX"/>
    <property type="match status" value="1"/>
</dbReference>
<name>A0ABQ7HWJ1_9MICR</name>
<dbReference type="PROSITE" id="PS50011">
    <property type="entry name" value="PROTEIN_KINASE_DOM"/>
    <property type="match status" value="1"/>
</dbReference>
<accession>A0ABQ7HWJ1</accession>
<evidence type="ECO:0000256" key="3">
    <source>
        <dbReference type="ARBA" id="ARBA00022679"/>
    </source>
</evidence>
<dbReference type="SMART" id="SM00220">
    <property type="entry name" value="S_TKc"/>
    <property type="match status" value="1"/>
</dbReference>
<evidence type="ECO:0000256" key="7">
    <source>
        <dbReference type="ARBA" id="ARBA00047292"/>
    </source>
</evidence>
<dbReference type="PROSITE" id="PS51285">
    <property type="entry name" value="AGC_KINASE_CTER"/>
    <property type="match status" value="1"/>
</dbReference>
<evidence type="ECO:0000256" key="1">
    <source>
        <dbReference type="ARBA" id="ARBA00012444"/>
    </source>
</evidence>
<keyword evidence="5 12" id="KW-0418">Kinase</keyword>
<gene>
    <name evidence="12" type="primary">PRKX</name>
    <name evidence="12" type="ORF">TCON_2264</name>
</gene>
<organism evidence="12 13">
    <name type="scientific">Astathelohania contejeani</name>
    <dbReference type="NCBI Taxonomy" id="164912"/>
    <lineage>
        <taxon>Eukaryota</taxon>
        <taxon>Fungi</taxon>
        <taxon>Fungi incertae sedis</taxon>
        <taxon>Microsporidia</taxon>
        <taxon>Astathelohaniidae</taxon>
        <taxon>Astathelohania</taxon>
    </lineage>
</organism>
<proteinExistence type="predicted"/>